<gene>
    <name evidence="1" type="ORF">ROR02_30960</name>
</gene>
<comment type="caution">
    <text evidence="1">The sequence shown here is derived from an EMBL/GenBank/DDBJ whole genome shotgun (WGS) entry which is preliminary data.</text>
</comment>
<dbReference type="EMBL" id="BJZO01000136">
    <property type="protein sequence ID" value="GEO82965.1"/>
    <property type="molecule type" value="Genomic_DNA"/>
</dbReference>
<name>A0A512HBY7_9PROT</name>
<evidence type="ECO:0000313" key="2">
    <source>
        <dbReference type="Proteomes" id="UP000321567"/>
    </source>
</evidence>
<reference evidence="1 2" key="1">
    <citation type="submission" date="2019-07" db="EMBL/GenBank/DDBJ databases">
        <title>Whole genome shotgun sequence of Rhodospirillum oryzae NBRC 107573.</title>
        <authorList>
            <person name="Hosoyama A."/>
            <person name="Uohara A."/>
            <person name="Ohji S."/>
            <person name="Ichikawa N."/>
        </authorList>
    </citation>
    <scope>NUCLEOTIDE SEQUENCE [LARGE SCALE GENOMIC DNA]</scope>
    <source>
        <strain evidence="1 2">NBRC 107573</strain>
    </source>
</reference>
<dbReference type="RefSeq" id="WP_170245154.1">
    <property type="nucleotide sequence ID" value="NZ_BJZO01000136.1"/>
</dbReference>
<protein>
    <submittedName>
        <fullName evidence="1">Uncharacterized protein</fullName>
    </submittedName>
</protein>
<accession>A0A512HBY7</accession>
<evidence type="ECO:0000313" key="1">
    <source>
        <dbReference type="EMBL" id="GEO82965.1"/>
    </source>
</evidence>
<keyword evidence="2" id="KW-1185">Reference proteome</keyword>
<dbReference type="AlphaFoldDB" id="A0A512HBY7"/>
<dbReference type="Proteomes" id="UP000321567">
    <property type="component" value="Unassembled WGS sequence"/>
</dbReference>
<proteinExistence type="predicted"/>
<sequence length="52" mass="5871">MMSRFFLTARALGLVRSWEFSRHWGEHVASEEAAFARALSGRRAPPIPRIGS</sequence>
<organism evidence="1 2">
    <name type="scientific">Pararhodospirillum oryzae</name>
    <dbReference type="NCBI Taxonomy" id="478448"/>
    <lineage>
        <taxon>Bacteria</taxon>
        <taxon>Pseudomonadati</taxon>
        <taxon>Pseudomonadota</taxon>
        <taxon>Alphaproteobacteria</taxon>
        <taxon>Rhodospirillales</taxon>
        <taxon>Rhodospirillaceae</taxon>
        <taxon>Pararhodospirillum</taxon>
    </lineage>
</organism>